<sequence>MKLVSGLTIKANASKLVEVFSGPRDQSGVLPVLWQWRLEFTVVFMSCGLLGAIFGVLYYNHDQEAAGWSLYGMSLNTLIALLSALLRAHILAIAEEVTSTSSIKPAEGYGVQSYFQLGSAHGCESLPMASFGGEAKLIRSSSSYIYVGCLIMVLSLGIGPFTQQASSTKSCIRNVTGATAAIPYTWGDFQISESGKDADSLQRADPDYSEAIVRASSNSISASSESLLSGCFTGNCSFPAVRGDIALSTLGICSRCINTTSYVRSDASARVMLPHERMLLIVGFDKMETSTIATASRPAKDLEWARADFDDDLRDVFRASITNHTFLGLTSFGCHIENSTAAVENCVRPPAIEEKSIPDFNVYSAACTFYFCMRHHKVDVKNGLLTETLITDSPGFYHPADTGLYRNIHVWKPVCAIGSETLDLTFARTKSVSNESVQVELHGPGTERVDIPWSANCTAHVRTQRSYAIRLALTMMEGVCSYPIHSQGPPSLSLRVDLLRCNPWNLYGLFNDGLASFFTTSETMSRVATAISDRMREIAAKRDFWVLKGELPGPDHVGGFIKGDVHYTTICTRFQWRWLLGPALLLLMTIGFLAHAVTRSVVRHGREPLWKSSILPALCFNPESQGQGSKSELSEIEKRANSRFAALCVTSEGKWELVDGLDEVDRSGQSDQSNEDEVALMGLPLPAAQEGDDTSR</sequence>
<reference evidence="1" key="2">
    <citation type="submission" date="2021-10" db="EMBL/GenBank/DDBJ databases">
        <authorList>
            <person name="Piombo E."/>
        </authorList>
    </citation>
    <scope>NUCLEOTIDE SEQUENCE</scope>
</reference>
<reference evidence="1" key="1">
    <citation type="submission" date="2020-04" db="EMBL/GenBank/DDBJ databases">
        <authorList>
            <person name="Broberg M."/>
        </authorList>
    </citation>
    <scope>NUCLEOTIDE SEQUENCE</scope>
</reference>
<evidence type="ECO:0000313" key="2">
    <source>
        <dbReference type="Proteomes" id="UP000836387"/>
    </source>
</evidence>
<dbReference type="Proteomes" id="UP000836387">
    <property type="component" value="Unassembled WGS sequence"/>
</dbReference>
<keyword evidence="2" id="KW-1185">Reference proteome</keyword>
<comment type="caution">
    <text evidence="1">The sequence shown here is derived from an EMBL/GenBank/DDBJ whole genome shotgun (WGS) entry which is preliminary data.</text>
</comment>
<evidence type="ECO:0000313" key="1">
    <source>
        <dbReference type="EMBL" id="CAG9939706.1"/>
    </source>
</evidence>
<gene>
    <name evidence="1" type="ORF">CRV2_00010031</name>
</gene>
<protein>
    <submittedName>
        <fullName evidence="1">Uncharacterized protein</fullName>
    </submittedName>
</protein>
<proteinExistence type="predicted"/>
<organism evidence="1 2">
    <name type="scientific">Clonostachys rosea f. rosea IK726</name>
    <dbReference type="NCBI Taxonomy" id="1349383"/>
    <lineage>
        <taxon>Eukaryota</taxon>
        <taxon>Fungi</taxon>
        <taxon>Dikarya</taxon>
        <taxon>Ascomycota</taxon>
        <taxon>Pezizomycotina</taxon>
        <taxon>Sordariomycetes</taxon>
        <taxon>Hypocreomycetidae</taxon>
        <taxon>Hypocreales</taxon>
        <taxon>Bionectriaceae</taxon>
        <taxon>Clonostachys</taxon>
    </lineage>
</organism>
<accession>A0ACA9TGJ2</accession>
<dbReference type="EMBL" id="CADEHS020000004">
    <property type="protein sequence ID" value="CAG9939706.1"/>
    <property type="molecule type" value="Genomic_DNA"/>
</dbReference>
<name>A0ACA9TGJ2_BIOOC</name>